<evidence type="ECO:0000313" key="2">
    <source>
        <dbReference type="EMBL" id="XCH43993.1"/>
    </source>
</evidence>
<evidence type="ECO:0000259" key="1">
    <source>
        <dbReference type="Pfam" id="PF01471"/>
    </source>
</evidence>
<dbReference type="InterPro" id="IPR036365">
    <property type="entry name" value="PGBD-like_sf"/>
</dbReference>
<dbReference type="InterPro" id="IPR002477">
    <property type="entry name" value="Peptidoglycan-bd-like"/>
</dbReference>
<protein>
    <submittedName>
        <fullName evidence="2">Lysin A</fullName>
    </submittedName>
</protein>
<organism evidence="2">
    <name type="scientific">Mycobacterium phage Pygmy</name>
    <dbReference type="NCBI Taxonomy" id="3158879"/>
    <lineage>
        <taxon>Viruses</taxon>
        <taxon>Duplodnaviria</taxon>
        <taxon>Heunggongvirae</taxon>
        <taxon>Uroviricota</taxon>
        <taxon>Caudoviricetes</taxon>
    </lineage>
</organism>
<gene>
    <name evidence="2" type="primary">28</name>
    <name evidence="2" type="ORF">SEA_PYGMY_28</name>
</gene>
<dbReference type="SUPFAM" id="SSF47090">
    <property type="entry name" value="PGBD-like"/>
    <property type="match status" value="1"/>
</dbReference>
<sequence>MPILRANVDYWWSIAKPRNRKPYGYGGVWVKNDVNRTTDCSGIVTHVLDALVNGEKMSWSRHGLSTEAYRYVGGPGSRGPFGTIRVAKPGDIPADAALRIGLMHGPGGGANSHMACTLEGVAIESRGGTVASGGGQWIGGSARHYNNPLFHDWFYLPGPIVGSGTSTPATPTAPGAVYLGRDCSRYECTGERVKALQARLNRDYPAYSDLDEDGEFGPLTEQVVREFQRRSGLLDDGIAGPATLAALGLSFQQQPAAPAPAPAPAPKPVIVGPADDQLTMRFNCLGGQTLVEAVAEIRDKVLGTNDRGKPGVVMK</sequence>
<reference evidence="2" key="1">
    <citation type="submission" date="2024-05" db="EMBL/GenBank/DDBJ databases">
        <authorList>
            <person name="McLoud J.D."/>
            <person name="Baliraine F.N."/>
            <person name="Hughes B.M."/>
            <person name="Berberian A."/>
            <person name="Gonzalez P.A."/>
            <person name="Chastain R.L."/>
            <person name="Lessert D.E."/>
            <person name="LeBlanc M.T."/>
            <person name="Varma P."/>
            <person name="Jett A.M."/>
            <person name="Love D."/>
            <person name="Clark O.A."/>
            <person name="Longoria L.M."/>
            <person name="Gutierrez A.M."/>
            <person name="McDaniel M.S."/>
            <person name="Mumphrey A.K."/>
            <person name="Garlena R.A."/>
            <person name="Viland M.D."/>
            <person name="Lewis C.M."/>
            <person name="Russell D.A."/>
            <person name="Jacobs-Sera D."/>
            <person name="Hatfull G.F."/>
        </authorList>
    </citation>
    <scope>NUCLEOTIDE SEQUENCE</scope>
</reference>
<accession>A0AAU8GQJ1</accession>
<name>A0AAU8GQJ1_9CAUD</name>
<feature type="domain" description="Peptidoglycan binding-like" evidence="1">
    <location>
        <begin position="189"/>
        <end position="247"/>
    </location>
</feature>
<dbReference type="InterPro" id="IPR036366">
    <property type="entry name" value="PGBDSf"/>
</dbReference>
<dbReference type="EMBL" id="PP758913">
    <property type="protein sequence ID" value="XCH43993.1"/>
    <property type="molecule type" value="Genomic_DNA"/>
</dbReference>
<dbReference type="Gene3D" id="1.10.101.10">
    <property type="entry name" value="PGBD-like superfamily/PGBD"/>
    <property type="match status" value="1"/>
</dbReference>
<proteinExistence type="predicted"/>
<dbReference type="Pfam" id="PF01471">
    <property type="entry name" value="PG_binding_1"/>
    <property type="match status" value="1"/>
</dbReference>